<proteinExistence type="predicted"/>
<evidence type="ECO:0000256" key="1">
    <source>
        <dbReference type="ARBA" id="ARBA00004462"/>
    </source>
</evidence>
<dbReference type="GO" id="GO:0046718">
    <property type="term" value="P:symbiont entry into host cell"/>
    <property type="evidence" value="ECO:0007669"/>
    <property type="project" value="UniProtKB-KW"/>
</dbReference>
<evidence type="ECO:0000256" key="11">
    <source>
        <dbReference type="ARBA" id="ARBA00023296"/>
    </source>
</evidence>
<evidence type="ECO:0000256" key="4">
    <source>
        <dbReference type="ARBA" id="ARBA00022692"/>
    </source>
</evidence>
<dbReference type="GO" id="GO:0055036">
    <property type="term" value="C:virion membrane"/>
    <property type="evidence" value="ECO:0007669"/>
    <property type="project" value="UniProtKB-SubCell"/>
</dbReference>
<name>A0A075ILX2_9POXV</name>
<keyword evidence="6" id="KW-0261">Viral envelope protein</keyword>
<keyword evidence="5" id="KW-0946">Virion</keyword>
<keyword evidence="3" id="KW-1162">Viral penetration into host cytoplasm</keyword>
<keyword evidence="4" id="KW-0812">Transmembrane</keyword>
<dbReference type="Proteomes" id="UP000164837">
    <property type="component" value="Genome"/>
</dbReference>
<evidence type="ECO:0000256" key="10">
    <source>
        <dbReference type="ARBA" id="ARBA00023157"/>
    </source>
</evidence>
<dbReference type="EMBL" id="KJ563295">
    <property type="protein sequence ID" value="AIF30208.1"/>
    <property type="molecule type" value="Genomic_DNA"/>
</dbReference>
<keyword evidence="10" id="KW-1015">Disulfide bond</keyword>
<keyword evidence="11" id="KW-1160">Virus entry into host cell</keyword>
<keyword evidence="8" id="KW-1133">Transmembrane helix</keyword>
<evidence type="ECO:0000256" key="9">
    <source>
        <dbReference type="ARBA" id="ARBA00023136"/>
    </source>
</evidence>
<protein>
    <submittedName>
        <fullName evidence="12">EVN142</fullName>
    </submittedName>
</protein>
<keyword evidence="9" id="KW-0472">Membrane</keyword>
<evidence type="ECO:0000256" key="7">
    <source>
        <dbReference type="ARBA" id="ARBA00022968"/>
    </source>
</evidence>
<comment type="subcellular location">
    <subcellularLocation>
        <location evidence="1">Virion membrane</location>
        <topology evidence="1">Single-pass type III membrane protein</topology>
    </subcellularLocation>
</comment>
<reference evidence="12 13" key="1">
    <citation type="journal article" date="2014" name="Virology">
        <title>The genome sequence of ectromelia virus Naval and Cornell isolates from outbreaks in North America.</title>
        <authorList>
            <person name="Mavian C."/>
            <person name="Lopez-Bueno A."/>
            <person name="Bryant N.A."/>
            <person name="Seeger K."/>
            <person name="Quail M.A."/>
            <person name="Harris D."/>
            <person name="Barrell B."/>
            <person name="Alcami A."/>
        </authorList>
    </citation>
    <scope>NUCLEOTIDE SEQUENCE [LARGE SCALE GENOMIC DNA]</scope>
    <source>
        <strain evidence="12">NAVAL</strain>
    </source>
</reference>
<sequence length="118" mass="13804">MITLFLILCYFILIFNIIVPAISEKMRRERAAYVNYKRLNKNFICVDDRMFSYNFTTSGIKAKVAVDNKNVPIPCSKINEVNNNKDVDTLYCDKDRDDILPGFVRSCYRAYSDLFFTT</sequence>
<dbReference type="GO" id="GO:0039663">
    <property type="term" value="P:membrane fusion involved in viral entry into host cell"/>
    <property type="evidence" value="ECO:0007669"/>
    <property type="project" value="UniProtKB-KW"/>
</dbReference>
<evidence type="ECO:0000313" key="12">
    <source>
        <dbReference type="EMBL" id="AIF30208.1"/>
    </source>
</evidence>
<keyword evidence="7" id="KW-0735">Signal-anchor</keyword>
<evidence type="ECO:0000256" key="3">
    <source>
        <dbReference type="ARBA" id="ARBA00022595"/>
    </source>
</evidence>
<evidence type="ECO:0000256" key="8">
    <source>
        <dbReference type="ARBA" id="ARBA00022989"/>
    </source>
</evidence>
<dbReference type="GO" id="GO:0019031">
    <property type="term" value="C:viral envelope"/>
    <property type="evidence" value="ECO:0007669"/>
    <property type="project" value="UniProtKB-KW"/>
</dbReference>
<dbReference type="Pfam" id="PF05323">
    <property type="entry name" value="Pox_A21"/>
    <property type="match status" value="1"/>
</dbReference>
<accession>A0A075ILX2</accession>
<evidence type="ECO:0000256" key="2">
    <source>
        <dbReference type="ARBA" id="ARBA00022506"/>
    </source>
</evidence>
<organism evidence="12 13">
    <name type="scientific">Ectromelia virus Naval</name>
    <dbReference type="NCBI Taxonomy" id="1651168"/>
    <lineage>
        <taxon>Viruses</taxon>
        <taxon>Varidnaviria</taxon>
        <taxon>Bamfordvirae</taxon>
        <taxon>Nucleocytoviricota</taxon>
        <taxon>Pokkesviricetes</taxon>
        <taxon>Chitovirales</taxon>
        <taxon>Poxviridae</taxon>
        <taxon>Chordopoxvirinae</taxon>
        <taxon>Orthopoxvirus</taxon>
        <taxon>Orthopoxvirus ectromelia</taxon>
        <taxon>Ectromelia virus</taxon>
    </lineage>
</organism>
<evidence type="ECO:0000256" key="5">
    <source>
        <dbReference type="ARBA" id="ARBA00022844"/>
    </source>
</evidence>
<keyword evidence="2" id="KW-1168">Fusion of virus membrane with host membrane</keyword>
<evidence type="ECO:0000313" key="13">
    <source>
        <dbReference type="Proteomes" id="UP000164837"/>
    </source>
</evidence>
<dbReference type="InterPro" id="IPR007987">
    <property type="entry name" value="Poxvirus_A21"/>
</dbReference>
<evidence type="ECO:0000256" key="6">
    <source>
        <dbReference type="ARBA" id="ARBA00022879"/>
    </source>
</evidence>